<proteinExistence type="predicted"/>
<dbReference type="PROSITE" id="PS50005">
    <property type="entry name" value="TPR"/>
    <property type="match status" value="2"/>
</dbReference>
<dbReference type="SMART" id="SM00028">
    <property type="entry name" value="TPR"/>
    <property type="match status" value="3"/>
</dbReference>
<protein>
    <submittedName>
        <fullName evidence="1">Uncharacterized protein</fullName>
    </submittedName>
</protein>
<dbReference type="PANTHER" id="PTHR12558:SF13">
    <property type="entry name" value="CELL DIVISION CYCLE PROTEIN 27 HOMOLOG"/>
    <property type="match status" value="1"/>
</dbReference>
<gene>
    <name evidence="1" type="ORF">METZ01_LOCUS272759</name>
</gene>
<organism evidence="1">
    <name type="scientific">marine metagenome</name>
    <dbReference type="NCBI Taxonomy" id="408172"/>
    <lineage>
        <taxon>unclassified sequences</taxon>
        <taxon>metagenomes</taxon>
        <taxon>ecological metagenomes</taxon>
    </lineage>
</organism>
<dbReference type="SUPFAM" id="SSF48452">
    <property type="entry name" value="TPR-like"/>
    <property type="match status" value="1"/>
</dbReference>
<dbReference type="Gene3D" id="1.25.40.10">
    <property type="entry name" value="Tetratricopeptide repeat domain"/>
    <property type="match status" value="1"/>
</dbReference>
<evidence type="ECO:0000313" key="1">
    <source>
        <dbReference type="EMBL" id="SVC19905.1"/>
    </source>
</evidence>
<accession>A0A382K8A4</accession>
<dbReference type="EMBL" id="UINC01078639">
    <property type="protein sequence ID" value="SVC19905.1"/>
    <property type="molecule type" value="Genomic_DNA"/>
</dbReference>
<dbReference type="Pfam" id="PF13181">
    <property type="entry name" value="TPR_8"/>
    <property type="match status" value="2"/>
</dbReference>
<reference evidence="1" key="1">
    <citation type="submission" date="2018-05" db="EMBL/GenBank/DDBJ databases">
        <authorList>
            <person name="Lanie J.A."/>
            <person name="Ng W.-L."/>
            <person name="Kazmierczak K.M."/>
            <person name="Andrzejewski T.M."/>
            <person name="Davidsen T.M."/>
            <person name="Wayne K.J."/>
            <person name="Tettelin H."/>
            <person name="Glass J.I."/>
            <person name="Rusch D."/>
            <person name="Podicherti R."/>
            <person name="Tsui H.-C.T."/>
            <person name="Winkler M.E."/>
        </authorList>
    </citation>
    <scope>NUCLEOTIDE SEQUENCE</scope>
</reference>
<dbReference type="AlphaFoldDB" id="A0A382K8A4"/>
<name>A0A382K8A4_9ZZZZ</name>
<dbReference type="PANTHER" id="PTHR12558">
    <property type="entry name" value="CELL DIVISION CYCLE 16,23,27"/>
    <property type="match status" value="1"/>
</dbReference>
<sequence length="319" mass="37905">IDEENYDDFRNIFSCKNSNDIIGEFLFIISNLYSAEDQINKSNFYFNLSNFLNPKFKFNFALLVDNYFQKEEFTKAKKTLKNFGKKNEIYYWYRFKKIAQIISKENDKNKSFEYIKDKFGTIEKPSLKIIYEMGNIVKSYEKYDLSIKYYTKVLSKLDPTSLIYADVLYRRGGSYERIGNEQKADEDLLKSLEINPDAPHVLNYLAYSWLERNYKINTAINMLEKAHAQKENDPYIIDSIGWAYYLIGDYIEAEKLLRKAINIMPSDPIVNDHYGDILWKLGRKIQANYFWKNVLTLEDIEDKMKEDIFYKLLKGPENT</sequence>
<dbReference type="InterPro" id="IPR019734">
    <property type="entry name" value="TPR_rpt"/>
</dbReference>
<feature type="non-terminal residue" evidence="1">
    <location>
        <position position="1"/>
    </location>
</feature>
<dbReference type="InterPro" id="IPR011990">
    <property type="entry name" value="TPR-like_helical_dom_sf"/>
</dbReference>